<protein>
    <submittedName>
        <fullName evidence="1">Uncharacterized protein</fullName>
    </submittedName>
</protein>
<proteinExistence type="predicted"/>
<dbReference type="AlphaFoldDB" id="A0A8J2XWQ1"/>
<sequence>MEKSDMANIPQAGIVGAKANLRKAQVKRSGRSHNFHRAVLRAAEQVQDGLDGEI</sequence>
<organism evidence="1 2">
    <name type="scientific">Oxalicibacterium flavum</name>
    <dbReference type="NCBI Taxonomy" id="179467"/>
    <lineage>
        <taxon>Bacteria</taxon>
        <taxon>Pseudomonadati</taxon>
        <taxon>Pseudomonadota</taxon>
        <taxon>Betaproteobacteria</taxon>
        <taxon>Burkholderiales</taxon>
        <taxon>Oxalobacteraceae</taxon>
        <taxon>Oxalicibacterium</taxon>
    </lineage>
</organism>
<name>A0A8J2XWQ1_9BURK</name>
<dbReference type="Proteomes" id="UP000620266">
    <property type="component" value="Unassembled WGS sequence"/>
</dbReference>
<dbReference type="EMBL" id="BMCG01000001">
    <property type="protein sequence ID" value="GGB98199.1"/>
    <property type="molecule type" value="Genomic_DNA"/>
</dbReference>
<reference evidence="1" key="1">
    <citation type="journal article" date="2014" name="Int. J. Syst. Evol. Microbiol.">
        <title>Complete genome sequence of Corynebacterium casei LMG S-19264T (=DSM 44701T), isolated from a smear-ripened cheese.</title>
        <authorList>
            <consortium name="US DOE Joint Genome Institute (JGI-PGF)"/>
            <person name="Walter F."/>
            <person name="Albersmeier A."/>
            <person name="Kalinowski J."/>
            <person name="Ruckert C."/>
        </authorList>
    </citation>
    <scope>NUCLEOTIDE SEQUENCE</scope>
    <source>
        <strain evidence="1">CCM 7086</strain>
    </source>
</reference>
<evidence type="ECO:0000313" key="2">
    <source>
        <dbReference type="Proteomes" id="UP000620266"/>
    </source>
</evidence>
<gene>
    <name evidence="1" type="ORF">GCM10007205_04380</name>
</gene>
<evidence type="ECO:0000313" key="1">
    <source>
        <dbReference type="EMBL" id="GGB98199.1"/>
    </source>
</evidence>
<accession>A0A8J2XWQ1</accession>
<reference evidence="1" key="2">
    <citation type="submission" date="2020-09" db="EMBL/GenBank/DDBJ databases">
        <authorList>
            <person name="Sun Q."/>
            <person name="Sedlacek I."/>
        </authorList>
    </citation>
    <scope>NUCLEOTIDE SEQUENCE</scope>
    <source>
        <strain evidence="1">CCM 7086</strain>
    </source>
</reference>
<keyword evidence="2" id="KW-1185">Reference proteome</keyword>
<comment type="caution">
    <text evidence="1">The sequence shown here is derived from an EMBL/GenBank/DDBJ whole genome shotgun (WGS) entry which is preliminary data.</text>
</comment>